<feature type="domain" description="NADP-dependent oxidoreductase" evidence="3">
    <location>
        <begin position="7"/>
        <end position="270"/>
    </location>
</feature>
<evidence type="ECO:0000256" key="1">
    <source>
        <dbReference type="ARBA" id="ARBA00023002"/>
    </source>
</evidence>
<evidence type="ECO:0000313" key="4">
    <source>
        <dbReference type="EMBL" id="TDD10207.1"/>
    </source>
</evidence>
<dbReference type="PANTHER" id="PTHR43625:SF40">
    <property type="entry name" value="ALDO-KETO REDUCTASE YAKC [NADP(+)]"/>
    <property type="match status" value="1"/>
</dbReference>
<organism evidence="4 5">
    <name type="scientific">Saccharopolyspora terrae</name>
    <dbReference type="NCBI Taxonomy" id="2530384"/>
    <lineage>
        <taxon>Bacteria</taxon>
        <taxon>Bacillati</taxon>
        <taxon>Actinomycetota</taxon>
        <taxon>Actinomycetes</taxon>
        <taxon>Pseudonocardiales</taxon>
        <taxon>Pseudonocardiaceae</taxon>
        <taxon>Saccharopolyspora</taxon>
    </lineage>
</organism>
<keyword evidence="5" id="KW-1185">Reference proteome</keyword>
<sequence>MELGGQGFGAMRLRERDDDPDPDRDPVAVIHAALDAGISLVDTADAYRNEELVGRAVRSRRDELVLASKFGLVWHGDVAGDFDVRADPAYVREAAEASLRRLGVDVIDLYYLHHRSETTPIEDTVAAMAELVDRGVVRALGLSNVTAEDLRRAHAVHPITALQERWSLLERDIERELVPAAADLGVTIVAHSPTDHGLLHRNPDSGAVVDIARAHDVTPGQVALAWVHHRNRAHDVEVVPLPGTTSVHHLHANVATQDLELTDEELRALNTLGG</sequence>
<dbReference type="EMBL" id="SMKS01000002">
    <property type="protein sequence ID" value="TDD10207.1"/>
    <property type="molecule type" value="Genomic_DNA"/>
</dbReference>
<dbReference type="Gene3D" id="3.20.20.100">
    <property type="entry name" value="NADP-dependent oxidoreductase domain"/>
    <property type="match status" value="1"/>
</dbReference>
<dbReference type="GO" id="GO:0016491">
    <property type="term" value="F:oxidoreductase activity"/>
    <property type="evidence" value="ECO:0007669"/>
    <property type="project" value="UniProtKB-KW"/>
</dbReference>
<name>A0A4R4W0G1_9PSEU</name>
<dbReference type="InterPro" id="IPR036812">
    <property type="entry name" value="NAD(P)_OxRdtase_dom_sf"/>
</dbReference>
<keyword evidence="1" id="KW-0560">Oxidoreductase</keyword>
<dbReference type="Proteomes" id="UP000295674">
    <property type="component" value="Unassembled WGS sequence"/>
</dbReference>
<evidence type="ECO:0000313" key="5">
    <source>
        <dbReference type="Proteomes" id="UP000295674"/>
    </source>
</evidence>
<dbReference type="InterPro" id="IPR020471">
    <property type="entry name" value="AKR"/>
</dbReference>
<feature type="region of interest" description="Disordered" evidence="2">
    <location>
        <begin position="1"/>
        <end position="24"/>
    </location>
</feature>
<gene>
    <name evidence="4" type="ORF">E1181_02035</name>
</gene>
<proteinExistence type="predicted"/>
<protein>
    <submittedName>
        <fullName evidence="4">Aldo/keto reductase</fullName>
    </submittedName>
</protein>
<dbReference type="InterPro" id="IPR050791">
    <property type="entry name" value="Aldo-Keto_reductase"/>
</dbReference>
<dbReference type="OrthoDB" id="9768793at2"/>
<dbReference type="PRINTS" id="PR00069">
    <property type="entry name" value="ALDKETRDTASE"/>
</dbReference>
<evidence type="ECO:0000256" key="2">
    <source>
        <dbReference type="SAM" id="MobiDB-lite"/>
    </source>
</evidence>
<dbReference type="Pfam" id="PF00248">
    <property type="entry name" value="Aldo_ket_red"/>
    <property type="match status" value="1"/>
</dbReference>
<reference evidence="4 5" key="1">
    <citation type="submission" date="2019-03" db="EMBL/GenBank/DDBJ databases">
        <title>Draft genome sequences of novel Actinobacteria.</title>
        <authorList>
            <person name="Sahin N."/>
            <person name="Ay H."/>
            <person name="Saygin H."/>
        </authorList>
    </citation>
    <scope>NUCLEOTIDE SEQUENCE [LARGE SCALE GENOMIC DNA]</scope>
    <source>
        <strain evidence="4 5">16K309</strain>
    </source>
</reference>
<dbReference type="GO" id="GO:0005737">
    <property type="term" value="C:cytoplasm"/>
    <property type="evidence" value="ECO:0007669"/>
    <property type="project" value="TreeGrafter"/>
</dbReference>
<dbReference type="SUPFAM" id="SSF51430">
    <property type="entry name" value="NAD(P)-linked oxidoreductase"/>
    <property type="match status" value="1"/>
</dbReference>
<evidence type="ECO:0000259" key="3">
    <source>
        <dbReference type="Pfam" id="PF00248"/>
    </source>
</evidence>
<dbReference type="PANTHER" id="PTHR43625">
    <property type="entry name" value="AFLATOXIN B1 ALDEHYDE REDUCTASE"/>
    <property type="match status" value="1"/>
</dbReference>
<dbReference type="InterPro" id="IPR023210">
    <property type="entry name" value="NADP_OxRdtase_dom"/>
</dbReference>
<comment type="caution">
    <text evidence="4">The sequence shown here is derived from an EMBL/GenBank/DDBJ whole genome shotgun (WGS) entry which is preliminary data.</text>
</comment>
<dbReference type="AlphaFoldDB" id="A0A4R4W0G1"/>
<accession>A0A4R4W0G1</accession>